<comment type="similarity">
    <text evidence="1">Belongs to the asp23 family.</text>
</comment>
<reference evidence="2 4" key="1">
    <citation type="submission" date="2014-06" db="EMBL/GenBank/DDBJ databases">
        <title>Functional and comparative genomic analyses of the Drosophila gut microbiota identify candidate symbiosis factors.</title>
        <authorList>
            <person name="Newell P.D."/>
            <person name="Chaston J.M."/>
            <person name="Douglas A.E."/>
        </authorList>
    </citation>
    <scope>NUCLEOTIDE SEQUENCE [LARGE SCALE GENOMIC DNA]</scope>
    <source>
        <strain evidence="2 4">DmCS_002</strain>
    </source>
</reference>
<evidence type="ECO:0000313" key="2">
    <source>
        <dbReference type="EMBL" id="KID42143.1"/>
    </source>
</evidence>
<dbReference type="STRING" id="1614.IV37_GL000212"/>
<dbReference type="EMBL" id="CP045562">
    <property type="protein sequence ID" value="QFX92591.1"/>
    <property type="molecule type" value="Genomic_DNA"/>
</dbReference>
<dbReference type="OrthoDB" id="9793465at2"/>
<name>A0A0C1Q2V1_9LACO</name>
<dbReference type="InterPro" id="IPR005531">
    <property type="entry name" value="Asp23"/>
</dbReference>
<evidence type="ECO:0000313" key="3">
    <source>
        <dbReference type="EMBL" id="QFX92591.1"/>
    </source>
</evidence>
<proteinExistence type="inferred from homology"/>
<evidence type="ECO:0000313" key="4">
    <source>
        <dbReference type="Proteomes" id="UP000031397"/>
    </source>
</evidence>
<dbReference type="PANTHER" id="PTHR34297">
    <property type="entry name" value="HYPOTHETICAL CYTOSOLIC PROTEIN-RELATED"/>
    <property type="match status" value="1"/>
</dbReference>
<accession>A0A0C1Q2V1</accession>
<evidence type="ECO:0000256" key="1">
    <source>
        <dbReference type="ARBA" id="ARBA00005721"/>
    </source>
</evidence>
<reference evidence="3 5" key="2">
    <citation type="submission" date="2019-10" db="EMBL/GenBank/DDBJ databases">
        <title>Genome sequencing of Lactobacillus fructivorans.</title>
        <authorList>
            <person name="Kim K."/>
        </authorList>
    </citation>
    <scope>NUCLEOTIDE SEQUENCE [LARGE SCALE GENOMIC DNA]</scope>
    <source>
        <strain evidence="3 5">LF543</strain>
    </source>
</reference>
<gene>
    <name evidence="3" type="ORF">LF543_03040</name>
    <name evidence="2" type="ORF">LfDm3_0548</name>
</gene>
<keyword evidence="4" id="KW-1185">Reference proteome</keyword>
<protein>
    <submittedName>
        <fullName evidence="2">Alkaline shock protein</fullName>
    </submittedName>
    <submittedName>
        <fullName evidence="3">Asp23/Gls24 family envelope stress response protein</fullName>
    </submittedName>
</protein>
<dbReference type="KEGG" id="lfv:LF543_03040"/>
<dbReference type="GeneID" id="74913234"/>
<dbReference type="PANTHER" id="PTHR34297:SF1">
    <property type="entry name" value="ASP23_GLS24 FAMILY ENVELOPE STRESS RESPONSE PROTEIN"/>
    <property type="match status" value="1"/>
</dbReference>
<dbReference type="PATRIC" id="fig|1614.10.peg.137"/>
<dbReference type="RefSeq" id="WP_010021536.1">
    <property type="nucleotide sequence ID" value="NZ_AZDS01000001.1"/>
</dbReference>
<dbReference type="Proteomes" id="UP000327194">
    <property type="component" value="Chromosome"/>
</dbReference>
<dbReference type="Proteomes" id="UP000031397">
    <property type="component" value="Unassembled WGS sequence"/>
</dbReference>
<evidence type="ECO:0000313" key="5">
    <source>
        <dbReference type="Proteomes" id="UP000327194"/>
    </source>
</evidence>
<dbReference type="EMBL" id="JOJZ01000010">
    <property type="protein sequence ID" value="KID42143.1"/>
    <property type="molecule type" value="Genomic_DNA"/>
</dbReference>
<dbReference type="AlphaFoldDB" id="A0A0C1Q2V1"/>
<sequence length="142" mass="15463">MAADESFITLDNKKSDLGSIKIAPRVIEVVAGIAAVQVEGVNRMRGSFSSSVNELFGRKERGKGVKLAIANGKLNVDIFVYLNYGVSVPKVALEIQSQVKQQLLFMTDLRIGAVNVHVEGMIPPKSTGKVDTDKLFDNEDKK</sequence>
<dbReference type="Pfam" id="PF03780">
    <property type="entry name" value="Asp23"/>
    <property type="match status" value="1"/>
</dbReference>
<organism evidence="2 4">
    <name type="scientific">Fructilactobacillus fructivorans</name>
    <dbReference type="NCBI Taxonomy" id="1614"/>
    <lineage>
        <taxon>Bacteria</taxon>
        <taxon>Bacillati</taxon>
        <taxon>Bacillota</taxon>
        <taxon>Bacilli</taxon>
        <taxon>Lactobacillales</taxon>
        <taxon>Lactobacillaceae</taxon>
        <taxon>Fructilactobacillus</taxon>
    </lineage>
</organism>